<dbReference type="PANTHER" id="PTHR47151:SF2">
    <property type="entry name" value="AMINO ACID BINDING PROTEIN"/>
    <property type="match status" value="1"/>
</dbReference>
<gene>
    <name evidence="6" type="ORF">HYN46_03080</name>
</gene>
<evidence type="ECO:0000256" key="2">
    <source>
        <dbReference type="ARBA" id="ARBA00022448"/>
    </source>
</evidence>
<feature type="domain" description="Leucine-binding protein" evidence="5">
    <location>
        <begin position="43"/>
        <end position="383"/>
    </location>
</feature>
<keyword evidence="7" id="KW-1185">Reference proteome</keyword>
<dbReference type="KEGG" id="mbah:HYN46_03080"/>
<sequence>MNLHLHSPASSPAIRFSKVFGIALIGLALSHCSKKTEDANTNTVTIGVVGALTGALAHYGKDEENGVRLAIDDLNAQKIVIAGKPVVFKIQSEDDQADPRNATAAAQRLVDAHVNAAIGHTTSSTTLPASALYNAAGIPLIACAVTNPKYTQQGFPYAFRLIANDVQQGQTLAKIAAQHFGAKRIAIIDDRSAYGVGMADEFEKYLKTLNGNLIARESASDKETDFNAVLTRIKGKNPDLIFFAGNDGQAAAMIIQVRNLGITAQFIGGDGMNTPEFIKLAGKSAEGVVITSAGLPLEKMPQGASFKQRFEQKYGPVQLYSPYYYDATQVIAKAMQAANSTDPKVYAPKIKDTNYAGVTNQIQFDDKGDLKTGQITAYQVKDGKWVELVGVN</sequence>
<name>A0A345P3T1_9GAMM</name>
<accession>A0A345P3T1</accession>
<keyword evidence="3" id="KW-0732">Signal</keyword>
<dbReference type="AlphaFoldDB" id="A0A345P3T1"/>
<proteinExistence type="inferred from homology"/>
<evidence type="ECO:0000256" key="1">
    <source>
        <dbReference type="ARBA" id="ARBA00010062"/>
    </source>
</evidence>
<evidence type="ECO:0000313" key="7">
    <source>
        <dbReference type="Proteomes" id="UP000253940"/>
    </source>
</evidence>
<dbReference type="InterPro" id="IPR000709">
    <property type="entry name" value="Leu_Ile_Val-bd"/>
</dbReference>
<dbReference type="RefSeq" id="WP_114898050.1">
    <property type="nucleotide sequence ID" value="NZ_CP031222.1"/>
</dbReference>
<dbReference type="GO" id="GO:0006865">
    <property type="term" value="P:amino acid transport"/>
    <property type="evidence" value="ECO:0007669"/>
    <property type="project" value="UniProtKB-KW"/>
</dbReference>
<dbReference type="Proteomes" id="UP000253940">
    <property type="component" value="Chromosome"/>
</dbReference>
<dbReference type="InterPro" id="IPR028081">
    <property type="entry name" value="Leu-bd"/>
</dbReference>
<comment type="similarity">
    <text evidence="1">Belongs to the leucine-binding protein family.</text>
</comment>
<dbReference type="SUPFAM" id="SSF53822">
    <property type="entry name" value="Periplasmic binding protein-like I"/>
    <property type="match status" value="1"/>
</dbReference>
<protein>
    <submittedName>
        <fullName evidence="6">Branched-chain amino acid ABC transporter substrate-binding protein</fullName>
    </submittedName>
</protein>
<dbReference type="PRINTS" id="PR00337">
    <property type="entry name" value="LEUILEVALBP"/>
</dbReference>
<evidence type="ECO:0000256" key="3">
    <source>
        <dbReference type="ARBA" id="ARBA00022729"/>
    </source>
</evidence>
<dbReference type="InterPro" id="IPR028082">
    <property type="entry name" value="Peripla_BP_I"/>
</dbReference>
<organism evidence="6 7">
    <name type="scientific">Aquirhabdus parva</name>
    <dbReference type="NCBI Taxonomy" id="2283318"/>
    <lineage>
        <taxon>Bacteria</taxon>
        <taxon>Pseudomonadati</taxon>
        <taxon>Pseudomonadota</taxon>
        <taxon>Gammaproteobacteria</taxon>
        <taxon>Moraxellales</taxon>
        <taxon>Moraxellaceae</taxon>
        <taxon>Aquirhabdus</taxon>
    </lineage>
</organism>
<keyword evidence="4" id="KW-0029">Amino-acid transport</keyword>
<dbReference type="OrthoDB" id="9783240at2"/>
<dbReference type="CDD" id="cd06342">
    <property type="entry name" value="PBP1_ABC_LIVBP-like"/>
    <property type="match status" value="1"/>
</dbReference>
<dbReference type="Pfam" id="PF13458">
    <property type="entry name" value="Peripla_BP_6"/>
    <property type="match status" value="1"/>
</dbReference>
<evidence type="ECO:0000259" key="5">
    <source>
        <dbReference type="Pfam" id="PF13458"/>
    </source>
</evidence>
<dbReference type="PANTHER" id="PTHR47151">
    <property type="entry name" value="LEU/ILE/VAL-BINDING ABC TRANSPORTER SUBUNIT"/>
    <property type="match status" value="1"/>
</dbReference>
<keyword evidence="2" id="KW-0813">Transport</keyword>
<evidence type="ECO:0000313" key="6">
    <source>
        <dbReference type="EMBL" id="AXI01940.1"/>
    </source>
</evidence>
<dbReference type="Gene3D" id="3.40.50.2300">
    <property type="match status" value="2"/>
</dbReference>
<reference evidence="6 7" key="1">
    <citation type="submission" date="2018-07" db="EMBL/GenBank/DDBJ databases">
        <title>Genome sequencing of Moraxellaceae gen. HYN0046.</title>
        <authorList>
            <person name="Kim M."/>
            <person name="Yi H."/>
        </authorList>
    </citation>
    <scope>NUCLEOTIDE SEQUENCE [LARGE SCALE GENOMIC DNA]</scope>
    <source>
        <strain evidence="6 7">HYN0046</strain>
    </source>
</reference>
<dbReference type="EMBL" id="CP031222">
    <property type="protein sequence ID" value="AXI01940.1"/>
    <property type="molecule type" value="Genomic_DNA"/>
</dbReference>
<evidence type="ECO:0000256" key="4">
    <source>
        <dbReference type="ARBA" id="ARBA00022970"/>
    </source>
</evidence>